<comment type="subcellular location">
    <subcellularLocation>
        <location evidence="1">Cell membrane</location>
        <topology evidence="1">Multi-pass membrane protein</topology>
    </subcellularLocation>
</comment>
<dbReference type="AlphaFoldDB" id="X1C6Z1"/>
<dbReference type="SUPFAM" id="SSF82866">
    <property type="entry name" value="Multidrug efflux transporter AcrB transmembrane domain"/>
    <property type="match status" value="1"/>
</dbReference>
<dbReference type="Gene3D" id="1.20.1640.10">
    <property type="entry name" value="Multidrug efflux transporter AcrB transmembrane domain"/>
    <property type="match status" value="1"/>
</dbReference>
<comment type="caution">
    <text evidence="8">The sequence shown here is derived from an EMBL/GenBank/DDBJ whole genome shotgun (WGS) entry which is preliminary data.</text>
</comment>
<feature type="non-terminal residue" evidence="8">
    <location>
        <position position="280"/>
    </location>
</feature>
<evidence type="ECO:0000256" key="4">
    <source>
        <dbReference type="ARBA" id="ARBA00022989"/>
    </source>
</evidence>
<dbReference type="InterPro" id="IPR050545">
    <property type="entry name" value="Mycobact_MmpL"/>
</dbReference>
<dbReference type="PANTHER" id="PTHR33406">
    <property type="entry name" value="MEMBRANE PROTEIN MJ1562-RELATED"/>
    <property type="match status" value="1"/>
</dbReference>
<protein>
    <recommendedName>
        <fullName evidence="7">Membrane transport protein MMPL domain-containing protein</fullName>
    </recommendedName>
</protein>
<reference evidence="8" key="1">
    <citation type="journal article" date="2014" name="Front. Microbiol.">
        <title>High frequency of phylogenetically diverse reductive dehalogenase-homologous genes in deep subseafloor sedimentary metagenomes.</title>
        <authorList>
            <person name="Kawai M."/>
            <person name="Futagami T."/>
            <person name="Toyoda A."/>
            <person name="Takaki Y."/>
            <person name="Nishi S."/>
            <person name="Hori S."/>
            <person name="Arai W."/>
            <person name="Tsubouchi T."/>
            <person name="Morono Y."/>
            <person name="Uchiyama I."/>
            <person name="Ito T."/>
            <person name="Fujiyama A."/>
            <person name="Inagaki F."/>
            <person name="Takami H."/>
        </authorList>
    </citation>
    <scope>NUCLEOTIDE SEQUENCE</scope>
    <source>
        <strain evidence="8">Expedition CK06-06</strain>
    </source>
</reference>
<evidence type="ECO:0000256" key="1">
    <source>
        <dbReference type="ARBA" id="ARBA00004651"/>
    </source>
</evidence>
<feature type="non-terminal residue" evidence="8">
    <location>
        <position position="1"/>
    </location>
</feature>
<feature type="transmembrane region" description="Helical" evidence="6">
    <location>
        <begin position="245"/>
        <end position="268"/>
    </location>
</feature>
<feature type="transmembrane region" description="Helical" evidence="6">
    <location>
        <begin position="114"/>
        <end position="133"/>
    </location>
</feature>
<accession>X1C6Z1</accession>
<feature type="transmembrane region" description="Helical" evidence="6">
    <location>
        <begin position="140"/>
        <end position="162"/>
    </location>
</feature>
<keyword evidence="3 6" id="KW-0812">Transmembrane</keyword>
<evidence type="ECO:0000256" key="6">
    <source>
        <dbReference type="SAM" id="Phobius"/>
    </source>
</evidence>
<feature type="domain" description="Membrane transport protein MMPL" evidence="7">
    <location>
        <begin position="55"/>
        <end position="268"/>
    </location>
</feature>
<evidence type="ECO:0000313" key="8">
    <source>
        <dbReference type="EMBL" id="GAH03836.1"/>
    </source>
</evidence>
<proteinExistence type="predicted"/>
<keyword evidence="5 6" id="KW-0472">Membrane</keyword>
<dbReference type="InterPro" id="IPR004869">
    <property type="entry name" value="MMPL_dom"/>
</dbReference>
<organism evidence="8">
    <name type="scientific">marine sediment metagenome</name>
    <dbReference type="NCBI Taxonomy" id="412755"/>
    <lineage>
        <taxon>unclassified sequences</taxon>
        <taxon>metagenomes</taxon>
        <taxon>ecological metagenomes</taxon>
    </lineage>
</organism>
<dbReference type="PANTHER" id="PTHR33406:SF13">
    <property type="entry name" value="MEMBRANE PROTEIN YDFJ"/>
    <property type="match status" value="1"/>
</dbReference>
<dbReference type="EMBL" id="BART01025713">
    <property type="protein sequence ID" value="GAH03836.1"/>
    <property type="molecule type" value="Genomic_DNA"/>
</dbReference>
<gene>
    <name evidence="8" type="ORF">S01H4_46082</name>
</gene>
<evidence type="ECO:0000256" key="5">
    <source>
        <dbReference type="ARBA" id="ARBA00023136"/>
    </source>
</evidence>
<feature type="transmembrane region" description="Helical" evidence="6">
    <location>
        <begin position="168"/>
        <end position="187"/>
    </location>
</feature>
<keyword evidence="4 6" id="KW-1133">Transmembrane helix</keyword>
<sequence length="280" mass="31231">ITDYVKGLNFAMFSADRRHFVIPENNKTIAEYLFLYEISTFPGDFEPVVTLDYSKANIKVELKDHKSSTIADILSKTKEWIKNNPTKKDGIKFMLAGGDIGMLAAINDIISRSIIPNILFISTLIFVYIYFIFGSVSAGLLLLVPLLFSVLIVFGIFGLTGMPLTTETLSLAALSEGLGVNYGIYVLTRLYQEAKRRNHPTYKEALRATLITSGKAVFFSGMIVSMGIFVWLFSDIRLQARLGLTLGLTLIINMVASLVLLPVLISIFKPKFIFDKSNFK</sequence>
<dbReference type="Pfam" id="PF03176">
    <property type="entry name" value="MMPL"/>
    <property type="match status" value="1"/>
</dbReference>
<evidence type="ECO:0000256" key="3">
    <source>
        <dbReference type="ARBA" id="ARBA00022692"/>
    </source>
</evidence>
<name>X1C6Z1_9ZZZZ</name>
<evidence type="ECO:0000256" key="2">
    <source>
        <dbReference type="ARBA" id="ARBA00022475"/>
    </source>
</evidence>
<keyword evidence="2" id="KW-1003">Cell membrane</keyword>
<feature type="transmembrane region" description="Helical" evidence="6">
    <location>
        <begin position="208"/>
        <end position="233"/>
    </location>
</feature>
<dbReference type="GO" id="GO:0005886">
    <property type="term" value="C:plasma membrane"/>
    <property type="evidence" value="ECO:0007669"/>
    <property type="project" value="UniProtKB-SubCell"/>
</dbReference>
<evidence type="ECO:0000259" key="7">
    <source>
        <dbReference type="Pfam" id="PF03176"/>
    </source>
</evidence>